<proteinExistence type="predicted"/>
<protein>
    <submittedName>
        <fullName evidence="1">Uncharacterized protein</fullName>
    </submittedName>
</protein>
<dbReference type="EMBL" id="MN184887">
    <property type="protein sequence ID" value="QEQ94874.1"/>
    <property type="molecule type" value="Genomic_DNA"/>
</dbReference>
<dbReference type="Proteomes" id="UP000326545">
    <property type="component" value="Segment"/>
</dbReference>
<keyword evidence="2" id="KW-1185">Reference proteome</keyword>
<reference evidence="1 2" key="1">
    <citation type="submission" date="2019-07" db="EMBL/GenBank/DDBJ databases">
        <title>Complete genome sequence of bacteriophages infecting Erwinia pyrifoliae.</title>
        <authorList>
            <person name="Kim S.G."/>
            <person name="Park S.C."/>
        </authorList>
    </citation>
    <scope>NUCLEOTIDE SEQUENCE [LARGE SCALE GENOMIC DNA]</scope>
</reference>
<evidence type="ECO:0000313" key="2">
    <source>
        <dbReference type="Proteomes" id="UP000326545"/>
    </source>
</evidence>
<gene>
    <name evidence="1" type="ORF">pEpSNUABM01_048</name>
</gene>
<evidence type="ECO:0000313" key="1">
    <source>
        <dbReference type="EMBL" id="QEQ94874.1"/>
    </source>
</evidence>
<accession>A0A5J6DAH9</accession>
<organism evidence="1 2">
    <name type="scientific">Erwinia phage pEp_SNUABM_01</name>
    <dbReference type="NCBI Taxonomy" id="2601643"/>
    <lineage>
        <taxon>Viruses</taxon>
        <taxon>Duplodnaviria</taxon>
        <taxon>Heunggongvirae</taxon>
        <taxon>Uroviricota</taxon>
        <taxon>Caudoviricetes</taxon>
        <taxon>Vequintavirinae</taxon>
        <taxon>Henunavirus</taxon>
        <taxon>Henunavirus SNUABM01</taxon>
    </lineage>
</organism>
<name>A0A5J6DAH9_9CAUD</name>
<sequence length="680" mass="76770">MTATAQYPQNPTFTQFRDAIKAQFEVLKTLGELYLVDLVKDDLYQFYLDSYPEGTNVIYRERLEYDGNYDKSFIRTAGRVVAIHNGKLVSVWDVQIGGYYQVVADAMKEMVEGAQIKDRFFHFESKVGMESNIELNQETGKTKTWRHFHVQLPSAVVKDGSEIPTLRGELRTNYEMLSRSLKDFTVDAADTILDLIAQDSLYKGAEKKGIVEAFLKAKKAYDKTPVEQRELFCWKESEKLGKKGRFRGDVVGTLLGDLSEGKDLEAAVASFESKVDSTNYKRTTALITPAMVKSAQEKVVALGLQDSLARRFAVTSDLTINNVLFADRTAKAQMNVFDQLASDTKTAPKKLDKVEEISIADFIKNVLPKAQTLELLVENRLQPNLVSLIAPANEGAPNLFKWDNGFSWSYNGEVTDSIKERVKAAGGNVTGDLRVSLSWYNSDDLDLHVHEPRGGEISYCNKKGSSTGELDVDMNAFGKSDPHNPVENVTWQDAARITEGEYRVVVNNYNKRMSDRVGFEVQMEFKGQVFSFAYPQAVPNKGNVEVVRFKYTRANGVEIIKSLGHTQKSQDAWGIKTETFQKVALVLNSPNFWDDQTIGNQHFFFMLEGCQNPESTRGFYNEYLRDELHEHRKVFEMLAGKLKADFTEDQLSGLGFSVTKRNEVVVKVTGSFNRTLKIKF</sequence>